<proteinExistence type="predicted"/>
<evidence type="ECO:0000313" key="2">
    <source>
        <dbReference type="EMBL" id="PVW13163.1"/>
    </source>
</evidence>
<dbReference type="RefSeq" id="WP_116695348.1">
    <property type="nucleotide sequence ID" value="NZ_QEHR01000010.1"/>
</dbReference>
<keyword evidence="3" id="KW-1185">Reference proteome</keyword>
<sequence length="80" mass="9144">MQSNQNHQDAPMPNGVTLLTDHDIAKLFKVSLSTVYRWRKQNLLPYFEMGVNSYYVQEVIVPLLLAKGSKGLQPDPVENR</sequence>
<dbReference type="InterPro" id="IPR009061">
    <property type="entry name" value="DNA-bd_dom_put_sf"/>
</dbReference>
<organism evidence="2 3">
    <name type="scientific">Marixanthomonas spongiae</name>
    <dbReference type="NCBI Taxonomy" id="2174845"/>
    <lineage>
        <taxon>Bacteria</taxon>
        <taxon>Pseudomonadati</taxon>
        <taxon>Bacteroidota</taxon>
        <taxon>Flavobacteriia</taxon>
        <taxon>Flavobacteriales</taxon>
        <taxon>Flavobacteriaceae</taxon>
        <taxon>Marixanthomonas</taxon>
    </lineage>
</organism>
<comment type="caution">
    <text evidence="2">The sequence shown here is derived from an EMBL/GenBank/DDBJ whole genome shotgun (WGS) entry which is preliminary data.</text>
</comment>
<protein>
    <recommendedName>
        <fullName evidence="1">Helix-turn-helix domain-containing protein</fullName>
    </recommendedName>
</protein>
<feature type="domain" description="Helix-turn-helix" evidence="1">
    <location>
        <begin position="18"/>
        <end position="56"/>
    </location>
</feature>
<dbReference type="Pfam" id="PF12728">
    <property type="entry name" value="HTH_17"/>
    <property type="match status" value="1"/>
</dbReference>
<reference evidence="2 3" key="1">
    <citation type="submission" date="2018-04" db="EMBL/GenBank/DDBJ databases">
        <title>Marixanthomonas spongiae HN-E44 sp. nov., isolated from a marine sponge.</title>
        <authorList>
            <person name="Luo L."/>
            <person name="Zhuang L."/>
        </authorList>
    </citation>
    <scope>NUCLEOTIDE SEQUENCE [LARGE SCALE GENOMIC DNA]</scope>
    <source>
        <strain evidence="2 3">HN-E44</strain>
    </source>
</reference>
<dbReference type="SUPFAM" id="SSF46955">
    <property type="entry name" value="Putative DNA-binding domain"/>
    <property type="match status" value="1"/>
</dbReference>
<dbReference type="OrthoDB" id="1028470at2"/>
<dbReference type="EMBL" id="QEHR01000010">
    <property type="protein sequence ID" value="PVW13163.1"/>
    <property type="molecule type" value="Genomic_DNA"/>
</dbReference>
<dbReference type="Proteomes" id="UP000245962">
    <property type="component" value="Unassembled WGS sequence"/>
</dbReference>
<evidence type="ECO:0000313" key="3">
    <source>
        <dbReference type="Proteomes" id="UP000245962"/>
    </source>
</evidence>
<name>A0A2U0HWB6_9FLAO</name>
<evidence type="ECO:0000259" key="1">
    <source>
        <dbReference type="Pfam" id="PF12728"/>
    </source>
</evidence>
<gene>
    <name evidence="2" type="ORF">DDV96_13730</name>
</gene>
<dbReference type="AlphaFoldDB" id="A0A2U0HWB6"/>
<accession>A0A2U0HWB6</accession>
<dbReference type="InterPro" id="IPR041657">
    <property type="entry name" value="HTH_17"/>
</dbReference>